<dbReference type="PANTHER" id="PTHR30055:SF234">
    <property type="entry name" value="HTH-TYPE TRANSCRIPTIONAL REGULATOR BETI"/>
    <property type="match status" value="1"/>
</dbReference>
<feature type="DNA-binding region" description="H-T-H motif" evidence="5">
    <location>
        <begin position="44"/>
        <end position="63"/>
    </location>
</feature>
<dbReference type="GO" id="GO:0000976">
    <property type="term" value="F:transcription cis-regulatory region binding"/>
    <property type="evidence" value="ECO:0007669"/>
    <property type="project" value="TreeGrafter"/>
</dbReference>
<reference evidence="8 9" key="1">
    <citation type="submission" date="2020-08" db="EMBL/GenBank/DDBJ databases">
        <title>The genome sequence of type strain Novosphingobium piscinae KCTC 42194.</title>
        <authorList>
            <person name="Liu Y."/>
        </authorList>
    </citation>
    <scope>NUCLEOTIDE SEQUENCE [LARGE SCALE GENOMIC DNA]</scope>
    <source>
        <strain evidence="8 9">KCTC 42194</strain>
    </source>
</reference>
<dbReference type="Pfam" id="PF00440">
    <property type="entry name" value="TetR_N"/>
    <property type="match status" value="1"/>
</dbReference>
<evidence type="ECO:0000256" key="5">
    <source>
        <dbReference type="PROSITE-ProRule" id="PRU00335"/>
    </source>
</evidence>
<organism evidence="8 9">
    <name type="scientific">Novosphingobium piscinae</name>
    <dbReference type="NCBI Taxonomy" id="1507448"/>
    <lineage>
        <taxon>Bacteria</taxon>
        <taxon>Pseudomonadati</taxon>
        <taxon>Pseudomonadota</taxon>
        <taxon>Alphaproteobacteria</taxon>
        <taxon>Sphingomonadales</taxon>
        <taxon>Sphingomonadaceae</taxon>
        <taxon>Novosphingobium</taxon>
    </lineage>
</organism>
<dbReference type="EMBL" id="JACLAX010000001">
    <property type="protein sequence ID" value="MBC2667845.1"/>
    <property type="molecule type" value="Genomic_DNA"/>
</dbReference>
<keyword evidence="4" id="KW-0804">Transcription</keyword>
<dbReference type="Gene3D" id="1.10.357.10">
    <property type="entry name" value="Tetracycline Repressor, domain 2"/>
    <property type="match status" value="1"/>
</dbReference>
<dbReference type="PANTHER" id="PTHR30055">
    <property type="entry name" value="HTH-TYPE TRANSCRIPTIONAL REGULATOR RUTR"/>
    <property type="match status" value="1"/>
</dbReference>
<dbReference type="GO" id="GO:0003700">
    <property type="term" value="F:DNA-binding transcription factor activity"/>
    <property type="evidence" value="ECO:0007669"/>
    <property type="project" value="TreeGrafter"/>
</dbReference>
<evidence type="ECO:0000313" key="8">
    <source>
        <dbReference type="EMBL" id="MBC2667845.1"/>
    </source>
</evidence>
<dbReference type="InterPro" id="IPR050109">
    <property type="entry name" value="HTH-type_TetR-like_transc_reg"/>
</dbReference>
<name>A0A7X1KNY8_9SPHN</name>
<dbReference type="InterPro" id="IPR009057">
    <property type="entry name" value="Homeodomain-like_sf"/>
</dbReference>
<keyword evidence="3 5" id="KW-0238">DNA-binding</keyword>
<dbReference type="PRINTS" id="PR00455">
    <property type="entry name" value="HTHTETR"/>
</dbReference>
<dbReference type="PROSITE" id="PS01081">
    <property type="entry name" value="HTH_TETR_1"/>
    <property type="match status" value="1"/>
</dbReference>
<feature type="region of interest" description="Disordered" evidence="6">
    <location>
        <begin position="1"/>
        <end position="20"/>
    </location>
</feature>
<dbReference type="InterPro" id="IPR036271">
    <property type="entry name" value="Tet_transcr_reg_TetR-rel_C_sf"/>
</dbReference>
<comment type="caution">
    <text evidence="8">The sequence shown here is derived from an EMBL/GenBank/DDBJ whole genome shotgun (WGS) entry which is preliminary data.</text>
</comment>
<evidence type="ECO:0000313" key="9">
    <source>
        <dbReference type="Proteomes" id="UP000551327"/>
    </source>
</evidence>
<evidence type="ECO:0000256" key="3">
    <source>
        <dbReference type="ARBA" id="ARBA00023125"/>
    </source>
</evidence>
<gene>
    <name evidence="8" type="ORF">H7F53_01635</name>
</gene>
<feature type="compositionally biased region" description="Polar residues" evidence="6">
    <location>
        <begin position="1"/>
        <end position="11"/>
    </location>
</feature>
<dbReference type="AlphaFoldDB" id="A0A7X1KNY8"/>
<dbReference type="InterPro" id="IPR001647">
    <property type="entry name" value="HTH_TetR"/>
</dbReference>
<evidence type="ECO:0000256" key="1">
    <source>
        <dbReference type="ARBA" id="ARBA00022491"/>
    </source>
</evidence>
<dbReference type="PROSITE" id="PS50977">
    <property type="entry name" value="HTH_TETR_2"/>
    <property type="match status" value="1"/>
</dbReference>
<dbReference type="InterPro" id="IPR023772">
    <property type="entry name" value="DNA-bd_HTH_TetR-type_CS"/>
</dbReference>
<protein>
    <submittedName>
        <fullName evidence="8">TetR/AcrR family transcriptional regulator</fullName>
    </submittedName>
</protein>
<evidence type="ECO:0000256" key="2">
    <source>
        <dbReference type="ARBA" id="ARBA00023015"/>
    </source>
</evidence>
<sequence>MPSRSPKSSTLGRPANPEARAMRREQILRGARACFRRKGFHAASTAEISAEAGVSVANLYQYFPTKDHLIKALIEEDLTSDLDLVGMVEAAGSFRRGLEMTTQLVLADPAMTDDGLLRLEVLAEASRNPEIAAVVREADDHLVAALGALIVRYQNSGEIHPEINAADAARLIVSLYDGLIGRLAFGAAAETELVAAADSFIVRALAAVRAVPDPDM</sequence>
<keyword evidence="2" id="KW-0805">Transcription regulation</keyword>
<dbReference type="InterPro" id="IPR039538">
    <property type="entry name" value="BetI_C"/>
</dbReference>
<evidence type="ECO:0000259" key="7">
    <source>
        <dbReference type="PROSITE" id="PS50977"/>
    </source>
</evidence>
<dbReference type="SUPFAM" id="SSF46689">
    <property type="entry name" value="Homeodomain-like"/>
    <property type="match status" value="1"/>
</dbReference>
<dbReference type="Proteomes" id="UP000551327">
    <property type="component" value="Unassembled WGS sequence"/>
</dbReference>
<proteinExistence type="predicted"/>
<evidence type="ECO:0000256" key="6">
    <source>
        <dbReference type="SAM" id="MobiDB-lite"/>
    </source>
</evidence>
<dbReference type="SUPFAM" id="SSF48498">
    <property type="entry name" value="Tetracyclin repressor-like, C-terminal domain"/>
    <property type="match status" value="1"/>
</dbReference>
<accession>A0A7X1KNY8</accession>
<evidence type="ECO:0000256" key="4">
    <source>
        <dbReference type="ARBA" id="ARBA00023163"/>
    </source>
</evidence>
<keyword evidence="9" id="KW-1185">Reference proteome</keyword>
<keyword evidence="1" id="KW-0678">Repressor</keyword>
<dbReference type="Pfam" id="PF13977">
    <property type="entry name" value="TetR_C_6"/>
    <property type="match status" value="1"/>
</dbReference>
<dbReference type="RefSeq" id="WP_185677712.1">
    <property type="nucleotide sequence ID" value="NZ_JACLAX010000001.1"/>
</dbReference>
<feature type="domain" description="HTH tetR-type" evidence="7">
    <location>
        <begin position="21"/>
        <end position="81"/>
    </location>
</feature>